<dbReference type="InterPro" id="IPR052372">
    <property type="entry name" value="YpjD/HemX"/>
</dbReference>
<feature type="transmembrane region" description="Helical" evidence="1">
    <location>
        <begin position="90"/>
        <end position="111"/>
    </location>
</feature>
<feature type="transmembrane region" description="Helical" evidence="1">
    <location>
        <begin position="65"/>
        <end position="83"/>
    </location>
</feature>
<dbReference type="GO" id="GO:0020037">
    <property type="term" value="F:heme binding"/>
    <property type="evidence" value="ECO:0007669"/>
    <property type="project" value="InterPro"/>
</dbReference>
<evidence type="ECO:0000313" key="4">
    <source>
        <dbReference type="Proteomes" id="UP000198654"/>
    </source>
</evidence>
<dbReference type="AlphaFoldDB" id="A0A1G9Q8Z5"/>
<feature type="transmembrane region" description="Helical" evidence="1">
    <location>
        <begin position="34"/>
        <end position="53"/>
    </location>
</feature>
<proteinExistence type="predicted"/>
<dbReference type="OrthoDB" id="9780793at2"/>
<evidence type="ECO:0000256" key="1">
    <source>
        <dbReference type="SAM" id="Phobius"/>
    </source>
</evidence>
<dbReference type="PANTHER" id="PTHR38034">
    <property type="entry name" value="INNER MEMBRANE PROTEIN YPJD"/>
    <property type="match status" value="1"/>
</dbReference>
<feature type="transmembrane region" description="Helical" evidence="1">
    <location>
        <begin position="237"/>
        <end position="255"/>
    </location>
</feature>
<keyword evidence="1" id="KW-1133">Transmembrane helix</keyword>
<dbReference type="Pfam" id="PF01578">
    <property type="entry name" value="Cytochrom_C_asm"/>
    <property type="match status" value="1"/>
</dbReference>
<dbReference type="Proteomes" id="UP000198654">
    <property type="component" value="Unassembled WGS sequence"/>
</dbReference>
<protein>
    <submittedName>
        <fullName evidence="3">ABC-type uncharacterized transport system, permease component</fullName>
    </submittedName>
</protein>
<gene>
    <name evidence="3" type="ORF">SAMN05661010_03267</name>
</gene>
<feature type="transmembrane region" description="Helical" evidence="1">
    <location>
        <begin position="175"/>
        <end position="198"/>
    </location>
</feature>
<dbReference type="InterPro" id="IPR002541">
    <property type="entry name" value="Cyt_c_assembly"/>
</dbReference>
<reference evidence="3 4" key="1">
    <citation type="submission" date="2016-10" db="EMBL/GenBank/DDBJ databases">
        <authorList>
            <person name="de Groot N.N."/>
        </authorList>
    </citation>
    <scope>NUCLEOTIDE SEQUENCE [LARGE SCALE GENOMIC DNA]</scope>
    <source>
        <strain evidence="3 4">DSM 14789</strain>
    </source>
</reference>
<feature type="transmembrane region" description="Helical" evidence="1">
    <location>
        <begin position="123"/>
        <end position="148"/>
    </location>
</feature>
<keyword evidence="1" id="KW-0472">Membrane</keyword>
<dbReference type="GO" id="GO:0017004">
    <property type="term" value="P:cytochrome complex assembly"/>
    <property type="evidence" value="ECO:0007669"/>
    <property type="project" value="InterPro"/>
</dbReference>
<feature type="transmembrane region" description="Helical" evidence="1">
    <location>
        <begin position="210"/>
        <end position="230"/>
    </location>
</feature>
<feature type="domain" description="Cytochrome c assembly protein" evidence="2">
    <location>
        <begin position="47"/>
        <end position="260"/>
    </location>
</feature>
<dbReference type="PANTHER" id="PTHR38034:SF1">
    <property type="entry name" value="INNER MEMBRANE PROTEIN YPJD"/>
    <property type="match status" value="1"/>
</dbReference>
<sequence>MQALPFAFLAIVFYLGAGSWQGLALLRRVPQRPLLVRGIGLLAVISHAVVVFASLGDLDTLNLDISASASLISWLVALLLLAVSFAKPVLSAAAGLFPLAAVTILLVVGLPASGHREGLTPGIAVHILTSILAFSLFAIAAMQAMLLAGQNRALRHHHTRGIVQSLPPLTTMERLLFELIWAGMLLLTASLASGMIFLDNIFAQHLVHKTVLSIAAWIIFALLLAGHHILGWRGAKAVRWTLGGCALLLLAYFGSKFALEVVLNRP</sequence>
<organism evidence="3 4">
    <name type="scientific">Modicisalibacter muralis</name>
    <dbReference type="NCBI Taxonomy" id="119000"/>
    <lineage>
        <taxon>Bacteria</taxon>
        <taxon>Pseudomonadati</taxon>
        <taxon>Pseudomonadota</taxon>
        <taxon>Gammaproteobacteria</taxon>
        <taxon>Oceanospirillales</taxon>
        <taxon>Halomonadaceae</taxon>
        <taxon>Modicisalibacter</taxon>
    </lineage>
</organism>
<evidence type="ECO:0000313" key="3">
    <source>
        <dbReference type="EMBL" id="SDM07429.1"/>
    </source>
</evidence>
<keyword evidence="4" id="KW-1185">Reference proteome</keyword>
<dbReference type="STRING" id="119000.SAMN05661010_03267"/>
<dbReference type="EMBL" id="FNGI01000011">
    <property type="protein sequence ID" value="SDM07429.1"/>
    <property type="molecule type" value="Genomic_DNA"/>
</dbReference>
<keyword evidence="1" id="KW-0812">Transmembrane</keyword>
<feature type="transmembrane region" description="Helical" evidence="1">
    <location>
        <begin position="6"/>
        <end position="27"/>
    </location>
</feature>
<accession>A0A1G9Q8Z5</accession>
<dbReference type="RefSeq" id="WP_089730341.1">
    <property type="nucleotide sequence ID" value="NZ_FNGI01000011.1"/>
</dbReference>
<name>A0A1G9Q8Z5_9GAMM</name>
<dbReference type="GO" id="GO:0005886">
    <property type="term" value="C:plasma membrane"/>
    <property type="evidence" value="ECO:0007669"/>
    <property type="project" value="TreeGrafter"/>
</dbReference>
<evidence type="ECO:0000259" key="2">
    <source>
        <dbReference type="Pfam" id="PF01578"/>
    </source>
</evidence>